<dbReference type="HOGENOM" id="CLU_2397431_0_0_6"/>
<evidence type="ECO:0000313" key="1">
    <source>
        <dbReference type="EMBL" id="ABQ79576.1"/>
    </source>
</evidence>
<proteinExistence type="predicted"/>
<gene>
    <name evidence="1" type="ordered locus">Pput_3450</name>
</gene>
<dbReference type="EMBL" id="CP000712">
    <property type="protein sequence ID" value="ABQ79576.1"/>
    <property type="molecule type" value="Genomic_DNA"/>
</dbReference>
<dbReference type="AlphaFoldDB" id="A5W616"/>
<accession>A5W616</accession>
<protein>
    <submittedName>
        <fullName evidence="1">Uncharacterized protein</fullName>
    </submittedName>
</protein>
<reference evidence="1" key="1">
    <citation type="submission" date="2007-05" db="EMBL/GenBank/DDBJ databases">
        <title>Complete sequence of Pseudomonas putida F1.</title>
        <authorList>
            <consortium name="US DOE Joint Genome Institute"/>
            <person name="Copeland A."/>
            <person name="Lucas S."/>
            <person name="Lapidus A."/>
            <person name="Barry K."/>
            <person name="Detter J.C."/>
            <person name="Glavina del Rio T."/>
            <person name="Hammon N."/>
            <person name="Israni S."/>
            <person name="Dalin E."/>
            <person name="Tice H."/>
            <person name="Pitluck S."/>
            <person name="Chain P."/>
            <person name="Malfatti S."/>
            <person name="Shin M."/>
            <person name="Vergez L."/>
            <person name="Schmutz J."/>
            <person name="Larimer F."/>
            <person name="Land M."/>
            <person name="Hauser L."/>
            <person name="Kyrpides N."/>
            <person name="Lykidis A."/>
            <person name="Parales R."/>
            <person name="Richardson P."/>
        </authorList>
    </citation>
    <scope>NUCLEOTIDE SEQUENCE [LARGE SCALE GENOMIC DNA]</scope>
    <source>
        <strain evidence="1">F1</strain>
    </source>
</reference>
<sequence>MLRPPFRVLQMPRPAWSLYAYQLIEPDEQLDLFACQEIRVHLVARQLELGVPVDRTLCGGLLPAQPRWSGVPRSIYRDGRLCELCRAILDAQRRGMRPVWPELHGS</sequence>
<name>A5W616_PSEP1</name>
<dbReference type="KEGG" id="ppf:Pput_3450"/>
<organism evidence="1">
    <name type="scientific">Pseudomonas putida (strain ATCC 700007 / DSM 6899 / JCM 31910 / BCRC 17059 / LMG 24140 / F1)</name>
    <dbReference type="NCBI Taxonomy" id="351746"/>
    <lineage>
        <taxon>Bacteria</taxon>
        <taxon>Pseudomonadati</taxon>
        <taxon>Pseudomonadota</taxon>
        <taxon>Gammaproteobacteria</taxon>
        <taxon>Pseudomonadales</taxon>
        <taxon>Pseudomonadaceae</taxon>
        <taxon>Pseudomonas</taxon>
    </lineage>
</organism>
<dbReference type="eggNOG" id="ENOG5031R01">
    <property type="taxonomic scope" value="Bacteria"/>
</dbReference>